<dbReference type="HOGENOM" id="CLU_065946_2_1_11"/>
<dbReference type="PATRIC" id="fig|1003195.11.peg.4735"/>
<evidence type="ECO:0000256" key="3">
    <source>
        <dbReference type="PROSITE-ProRule" id="PRU00209"/>
    </source>
</evidence>
<keyword evidence="1 3" id="KW-0820">tRNA-binding</keyword>
<evidence type="ECO:0000256" key="1">
    <source>
        <dbReference type="ARBA" id="ARBA00022555"/>
    </source>
</evidence>
<accession>G8X2N5</accession>
<sequence length="116" mass="12694">MTNEQRKPDCDPTGFFDADIRVGRVLSVEEFPEARKPAYKLKADFGPVGILQTSAQITNYRPEDLKDRLVIGVVNLGRKRIAGFTSEFLVLGSYDADGLVHLLSPEDSATPGDVIG</sequence>
<dbReference type="PANTHER" id="PTHR11586">
    <property type="entry name" value="TRNA-AMINOACYLATION COFACTOR ARC1 FAMILY MEMBER"/>
    <property type="match status" value="1"/>
</dbReference>
<evidence type="ECO:0000313" key="6">
    <source>
        <dbReference type="Proteomes" id="UP000007842"/>
    </source>
</evidence>
<evidence type="ECO:0000256" key="2">
    <source>
        <dbReference type="ARBA" id="ARBA00022884"/>
    </source>
</evidence>
<feature type="domain" description="TRNA-binding" evidence="4">
    <location>
        <begin position="14"/>
        <end position="116"/>
    </location>
</feature>
<dbReference type="OrthoDB" id="9794564at2"/>
<dbReference type="CDD" id="cd02798">
    <property type="entry name" value="tRNA_bind_CsaA"/>
    <property type="match status" value="1"/>
</dbReference>
<protein>
    <recommendedName>
        <fullName evidence="4">tRNA-binding domain-containing protein</fullName>
    </recommendedName>
</protein>
<dbReference type="NCBIfam" id="TIGR02222">
    <property type="entry name" value="chap_CsaA"/>
    <property type="match status" value="1"/>
</dbReference>
<dbReference type="Proteomes" id="UP000007842">
    <property type="component" value="Chromosome"/>
</dbReference>
<reference evidence="6" key="1">
    <citation type="submission" date="2011-12" db="EMBL/GenBank/DDBJ databases">
        <title>Complete genome sequence of Streptomyces cattleya strain DSM 46488.</title>
        <authorList>
            <person name="Ou H.-Y."/>
            <person name="Li P."/>
            <person name="Zhao C."/>
            <person name="O'Hagan D."/>
            <person name="Deng Z."/>
        </authorList>
    </citation>
    <scope>NUCLEOTIDE SEQUENCE [LARGE SCALE GENOMIC DNA]</scope>
    <source>
        <strain evidence="6">ATCC 35852 / DSM 46488 / JCM 4925 / NBRC 14057 / NRRL 8057</strain>
    </source>
</reference>
<dbReference type="InterPro" id="IPR051270">
    <property type="entry name" value="Tyrosine-tRNA_ligase_regulator"/>
</dbReference>
<gene>
    <name evidence="5" type="ordered locus">SCATT_32550</name>
</gene>
<dbReference type="RefSeq" id="WP_014143989.1">
    <property type="nucleotide sequence ID" value="NC_016111.1"/>
</dbReference>
<accession>F8K2V2</accession>
<dbReference type="GO" id="GO:0000049">
    <property type="term" value="F:tRNA binding"/>
    <property type="evidence" value="ECO:0007669"/>
    <property type="project" value="UniProtKB-UniRule"/>
</dbReference>
<evidence type="ECO:0000259" key="4">
    <source>
        <dbReference type="PROSITE" id="PS50886"/>
    </source>
</evidence>
<dbReference type="Gene3D" id="2.40.50.140">
    <property type="entry name" value="Nucleic acid-binding proteins"/>
    <property type="match status" value="1"/>
</dbReference>
<dbReference type="KEGG" id="scy:SCATT_32550"/>
<proteinExistence type="predicted"/>
<dbReference type="InterPro" id="IPR002547">
    <property type="entry name" value="tRNA-bd_dom"/>
</dbReference>
<dbReference type="Pfam" id="PF01588">
    <property type="entry name" value="tRNA_bind"/>
    <property type="match status" value="1"/>
</dbReference>
<dbReference type="eggNOG" id="COG0073">
    <property type="taxonomic scope" value="Bacteria"/>
</dbReference>
<keyword evidence="2 3" id="KW-0694">RNA-binding</keyword>
<dbReference type="PANTHER" id="PTHR11586:SF37">
    <property type="entry name" value="TRNA-BINDING DOMAIN-CONTAINING PROTEIN"/>
    <property type="match status" value="1"/>
</dbReference>
<dbReference type="EMBL" id="CP003219">
    <property type="protein sequence ID" value="AEW95626.1"/>
    <property type="molecule type" value="Genomic_DNA"/>
</dbReference>
<dbReference type="InterPro" id="IPR012340">
    <property type="entry name" value="NA-bd_OB-fold"/>
</dbReference>
<dbReference type="NCBIfam" id="NF007494">
    <property type="entry name" value="PRK10089.1-3"/>
    <property type="match status" value="1"/>
</dbReference>
<dbReference type="SUPFAM" id="SSF50249">
    <property type="entry name" value="Nucleic acid-binding proteins"/>
    <property type="match status" value="1"/>
</dbReference>
<organism evidence="5 6">
    <name type="scientific">Streptantibioticus cattleyicolor (strain ATCC 35852 / DSM 46488 / JCM 4925 / NBRC 14057 / NRRL 8057)</name>
    <name type="common">Streptomyces cattleya</name>
    <dbReference type="NCBI Taxonomy" id="1003195"/>
    <lineage>
        <taxon>Bacteria</taxon>
        <taxon>Bacillati</taxon>
        <taxon>Actinomycetota</taxon>
        <taxon>Actinomycetes</taxon>
        <taxon>Kitasatosporales</taxon>
        <taxon>Streptomycetaceae</taxon>
        <taxon>Streptantibioticus</taxon>
    </lineage>
</organism>
<name>F8K2V2_STREN</name>
<dbReference type="AlphaFoldDB" id="F8K2V2"/>
<evidence type="ECO:0000313" key="5">
    <source>
        <dbReference type="EMBL" id="AEW95626.1"/>
    </source>
</evidence>
<keyword evidence="6" id="KW-1185">Reference proteome</keyword>
<dbReference type="STRING" id="1003195.SCATT_32550"/>
<dbReference type="KEGG" id="sct:SCAT_3257"/>
<dbReference type="InterPro" id="IPR008231">
    <property type="entry name" value="CsaA"/>
</dbReference>
<dbReference type="PROSITE" id="PS50886">
    <property type="entry name" value="TRBD"/>
    <property type="match status" value="1"/>
</dbReference>